<dbReference type="PRINTS" id="PR00038">
    <property type="entry name" value="HTHLUXR"/>
</dbReference>
<dbReference type="AlphaFoldDB" id="A0A6M8J724"/>
<keyword evidence="4" id="KW-0472">Membrane</keyword>
<dbReference type="EMBL" id="CP053716">
    <property type="protein sequence ID" value="QKF07696.1"/>
    <property type="molecule type" value="Genomic_DNA"/>
</dbReference>
<keyword evidence="2" id="KW-0238">DNA-binding</keyword>
<dbReference type="PANTHER" id="PTHR44688">
    <property type="entry name" value="DNA-BINDING TRANSCRIPTIONAL ACTIVATOR DEVR_DOSR"/>
    <property type="match status" value="1"/>
</dbReference>
<evidence type="ECO:0000256" key="2">
    <source>
        <dbReference type="ARBA" id="ARBA00023125"/>
    </source>
</evidence>
<dbReference type="SUPFAM" id="SSF46894">
    <property type="entry name" value="C-terminal effector domain of the bipartite response regulators"/>
    <property type="match status" value="1"/>
</dbReference>
<protein>
    <recommendedName>
        <fullName evidence="5">HTH luxR-type domain-containing protein</fullName>
    </recommendedName>
</protein>
<evidence type="ECO:0000313" key="7">
    <source>
        <dbReference type="Proteomes" id="UP000503297"/>
    </source>
</evidence>
<dbReference type="InterPro" id="IPR036388">
    <property type="entry name" value="WH-like_DNA-bd_sf"/>
</dbReference>
<feature type="transmembrane region" description="Helical" evidence="4">
    <location>
        <begin position="160"/>
        <end position="177"/>
    </location>
</feature>
<dbReference type="GO" id="GO:0003677">
    <property type="term" value="F:DNA binding"/>
    <property type="evidence" value="ECO:0007669"/>
    <property type="project" value="UniProtKB-KW"/>
</dbReference>
<dbReference type="SMART" id="SM00421">
    <property type="entry name" value="HTH_LUXR"/>
    <property type="match status" value="1"/>
</dbReference>
<organism evidence="6 7">
    <name type="scientific">Berryella wangjianweii</name>
    <dbReference type="NCBI Taxonomy" id="2734634"/>
    <lineage>
        <taxon>Bacteria</taxon>
        <taxon>Bacillati</taxon>
        <taxon>Actinomycetota</taxon>
        <taxon>Coriobacteriia</taxon>
        <taxon>Eggerthellales</taxon>
        <taxon>Eggerthellaceae</taxon>
        <taxon>Berryella</taxon>
    </lineage>
</organism>
<dbReference type="InterPro" id="IPR016032">
    <property type="entry name" value="Sig_transdc_resp-reg_C-effctor"/>
</dbReference>
<feature type="transmembrane region" description="Helical" evidence="4">
    <location>
        <begin position="100"/>
        <end position="121"/>
    </location>
</feature>
<feature type="domain" description="HTH luxR-type" evidence="5">
    <location>
        <begin position="520"/>
        <end position="585"/>
    </location>
</feature>
<evidence type="ECO:0000256" key="3">
    <source>
        <dbReference type="ARBA" id="ARBA00023163"/>
    </source>
</evidence>
<feature type="transmembrane region" description="Helical" evidence="4">
    <location>
        <begin position="339"/>
        <end position="360"/>
    </location>
</feature>
<reference evidence="7" key="1">
    <citation type="submission" date="2020-05" db="EMBL/GenBank/DDBJ databases">
        <title>Novel species in genus Nocardioides.</title>
        <authorList>
            <person name="Zhang G."/>
        </authorList>
    </citation>
    <scope>NUCLEOTIDE SEQUENCE [LARGE SCALE GENOMIC DNA]</scope>
    <source>
        <strain evidence="7">zg-1050</strain>
    </source>
</reference>
<feature type="transmembrane region" description="Helical" evidence="4">
    <location>
        <begin position="254"/>
        <end position="274"/>
    </location>
</feature>
<keyword evidence="3" id="KW-0804">Transcription</keyword>
<keyword evidence="1" id="KW-0805">Transcription regulation</keyword>
<gene>
    <name evidence="6" type="ORF">HLV38_05910</name>
</gene>
<feature type="transmembrane region" description="Helical" evidence="4">
    <location>
        <begin position="286"/>
        <end position="306"/>
    </location>
</feature>
<feature type="transmembrane region" description="Helical" evidence="4">
    <location>
        <begin position="133"/>
        <end position="154"/>
    </location>
</feature>
<dbReference type="InterPro" id="IPR000792">
    <property type="entry name" value="Tscrpt_reg_LuxR_C"/>
</dbReference>
<feature type="transmembrane region" description="Helical" evidence="4">
    <location>
        <begin position="197"/>
        <end position="215"/>
    </location>
</feature>
<feature type="transmembrane region" description="Helical" evidence="4">
    <location>
        <begin position="75"/>
        <end position="94"/>
    </location>
</feature>
<dbReference type="Pfam" id="PF00196">
    <property type="entry name" value="GerE"/>
    <property type="match status" value="1"/>
</dbReference>
<name>A0A6M8J724_9ACTN</name>
<dbReference type="PROSITE" id="PS51257">
    <property type="entry name" value="PROKAR_LIPOPROTEIN"/>
    <property type="match status" value="1"/>
</dbReference>
<dbReference type="PANTHER" id="PTHR44688:SF16">
    <property type="entry name" value="DNA-BINDING TRANSCRIPTIONAL ACTIVATOR DEVR_DOSR"/>
    <property type="match status" value="1"/>
</dbReference>
<feature type="transmembrane region" description="Helical" evidence="4">
    <location>
        <begin position="403"/>
        <end position="425"/>
    </location>
</feature>
<dbReference type="KEGG" id="bwa:HLV38_05910"/>
<accession>A0A6M8J724</accession>
<evidence type="ECO:0000256" key="4">
    <source>
        <dbReference type="SAM" id="Phobius"/>
    </source>
</evidence>
<feature type="transmembrane region" description="Helical" evidence="4">
    <location>
        <begin position="313"/>
        <end position="333"/>
    </location>
</feature>
<dbReference type="GO" id="GO:0006355">
    <property type="term" value="P:regulation of DNA-templated transcription"/>
    <property type="evidence" value="ECO:0007669"/>
    <property type="project" value="InterPro"/>
</dbReference>
<evidence type="ECO:0000256" key="1">
    <source>
        <dbReference type="ARBA" id="ARBA00023015"/>
    </source>
</evidence>
<sequence length="585" mass="59954">MRSVAASSGWWVAGFSACMAWSYHTLFLSALGIARDPLWCDAWVWGFVEGSQAVAALACGFVLARAVRNRPGLRLALCGMTAVTGSVLIGVGHLEGAGLSSVTAVGEALCGIGLALLFLIWGRRLSLLDEADAELLMLVSFGLGALGCVGLLMASGPLRVVLSAVLAALACWLGCFGEGRARAVPPVARNERSTPEARAVAGCAGGAGGVGAGGMRTAVPAGCVADAGGAALSASAAGGVALVTAAIRRRSHELSVFLLCFLIWFLFAFFRILAAPSLVAGDVLMAPFSLAFILVGAGLALCLMYSRYTNFTLVFRWALPLVTCACGVVFATGARNGHVLAYLINFVALFGAQAICLIAAVKHARRTGVSSFFLFGGLLAAQGSAVVCGTVVGLRLFAVAEPVQMAGVSLLAVGAVTLAVMMMGFGPRWVPNGGATAMGAAAPPAPAVGAECAAAAGSEPAAGASEPPMCAEPPCAKAEAAGSGVACRFGNPAACVNAGGDCDRNVQDQAERLFMSEALQLSRRFALTQRETQVAALLLAGRNRPYIRDELVISLHTVHAHARSIFAKCQVHSQQELIDLARSTD</sequence>
<evidence type="ECO:0000313" key="6">
    <source>
        <dbReference type="EMBL" id="QKF07696.1"/>
    </source>
</evidence>
<feature type="transmembrane region" description="Helical" evidence="4">
    <location>
        <begin position="227"/>
        <end position="247"/>
    </location>
</feature>
<keyword evidence="7" id="KW-1185">Reference proteome</keyword>
<dbReference type="PROSITE" id="PS50043">
    <property type="entry name" value="HTH_LUXR_2"/>
    <property type="match status" value="1"/>
</dbReference>
<feature type="transmembrane region" description="Helical" evidence="4">
    <location>
        <begin position="372"/>
        <end position="397"/>
    </location>
</feature>
<proteinExistence type="predicted"/>
<dbReference type="Gene3D" id="1.10.10.10">
    <property type="entry name" value="Winged helix-like DNA-binding domain superfamily/Winged helix DNA-binding domain"/>
    <property type="match status" value="1"/>
</dbReference>
<keyword evidence="4" id="KW-0812">Transmembrane</keyword>
<evidence type="ECO:0000259" key="5">
    <source>
        <dbReference type="PROSITE" id="PS50043"/>
    </source>
</evidence>
<keyword evidence="4" id="KW-1133">Transmembrane helix</keyword>
<dbReference type="Proteomes" id="UP000503297">
    <property type="component" value="Chromosome"/>
</dbReference>
<feature type="transmembrane region" description="Helical" evidence="4">
    <location>
        <begin position="44"/>
        <end position="63"/>
    </location>
</feature>